<evidence type="ECO:0000256" key="2">
    <source>
        <dbReference type="SAM" id="Phobius"/>
    </source>
</evidence>
<dbReference type="AlphaFoldDB" id="A0A8T1V9S3"/>
<keyword evidence="4" id="KW-1185">Reference proteome</keyword>
<feature type="compositionally biased region" description="Basic residues" evidence="1">
    <location>
        <begin position="157"/>
        <end position="166"/>
    </location>
</feature>
<feature type="compositionally biased region" description="Low complexity" evidence="1">
    <location>
        <begin position="459"/>
        <end position="506"/>
    </location>
</feature>
<gene>
    <name evidence="3" type="ORF">PHYPSEUDO_013779</name>
</gene>
<feature type="region of interest" description="Disordered" evidence="1">
    <location>
        <begin position="424"/>
        <end position="570"/>
    </location>
</feature>
<keyword evidence="2" id="KW-0812">Transmembrane</keyword>
<evidence type="ECO:0008006" key="5">
    <source>
        <dbReference type="Google" id="ProtNLM"/>
    </source>
</evidence>
<evidence type="ECO:0000313" key="4">
    <source>
        <dbReference type="Proteomes" id="UP000694044"/>
    </source>
</evidence>
<organism evidence="3 4">
    <name type="scientific">Phytophthora pseudosyringae</name>
    <dbReference type="NCBI Taxonomy" id="221518"/>
    <lineage>
        <taxon>Eukaryota</taxon>
        <taxon>Sar</taxon>
        <taxon>Stramenopiles</taxon>
        <taxon>Oomycota</taxon>
        <taxon>Peronosporomycetes</taxon>
        <taxon>Peronosporales</taxon>
        <taxon>Peronosporaceae</taxon>
        <taxon>Phytophthora</taxon>
    </lineage>
</organism>
<proteinExistence type="predicted"/>
<feature type="compositionally biased region" description="Polar residues" evidence="1">
    <location>
        <begin position="557"/>
        <end position="570"/>
    </location>
</feature>
<feature type="compositionally biased region" description="Low complexity" evidence="1">
    <location>
        <begin position="524"/>
        <end position="545"/>
    </location>
</feature>
<dbReference type="PANTHER" id="PTHR31737:SF2">
    <property type="entry name" value="PROTEIN TOS1"/>
    <property type="match status" value="1"/>
</dbReference>
<feature type="compositionally biased region" description="Pro residues" evidence="1">
    <location>
        <begin position="434"/>
        <end position="458"/>
    </location>
</feature>
<accession>A0A8T1V9S3</accession>
<protein>
    <recommendedName>
        <fullName evidence="5">Thaumatin-like protein</fullName>
    </recommendedName>
</protein>
<comment type="caution">
    <text evidence="3">The sequence shown here is derived from an EMBL/GenBank/DDBJ whole genome shotgun (WGS) entry which is preliminary data.</text>
</comment>
<dbReference type="PANTHER" id="PTHR31737">
    <property type="entry name" value="PROTEIN TOS1"/>
    <property type="match status" value="1"/>
</dbReference>
<dbReference type="OrthoDB" id="430315at2759"/>
<reference evidence="3" key="1">
    <citation type="submission" date="2021-02" db="EMBL/GenBank/DDBJ databases">
        <authorList>
            <person name="Palmer J.M."/>
        </authorList>
    </citation>
    <scope>NUCLEOTIDE SEQUENCE</scope>
    <source>
        <strain evidence="3">SCRP734</strain>
    </source>
</reference>
<dbReference type="SMART" id="SM00205">
    <property type="entry name" value="THN"/>
    <property type="match status" value="1"/>
</dbReference>
<keyword evidence="2" id="KW-1133">Transmembrane helix</keyword>
<evidence type="ECO:0000256" key="1">
    <source>
        <dbReference type="SAM" id="MobiDB-lite"/>
    </source>
</evidence>
<evidence type="ECO:0000313" key="3">
    <source>
        <dbReference type="EMBL" id="KAG7376304.1"/>
    </source>
</evidence>
<dbReference type="EMBL" id="JAGDFM010000733">
    <property type="protein sequence ID" value="KAG7376304.1"/>
    <property type="molecule type" value="Genomic_DNA"/>
</dbReference>
<dbReference type="Proteomes" id="UP000694044">
    <property type="component" value="Unassembled WGS sequence"/>
</dbReference>
<dbReference type="PROSITE" id="PS51367">
    <property type="entry name" value="THAUMATIN_2"/>
    <property type="match status" value="1"/>
</dbReference>
<name>A0A8T1V9S3_9STRA</name>
<sequence>MDRQQIGTTPLSQCVDSDTAESYMYQHGAKRSEEHGPSSAELMTVEAQDKAFTALARHQLLTFAAVRLLQVFTFQYRYRTPTHDRATFTAKRGVFALIPPSPLHAHARTLRNAIARVGATCWLSLPTSCNACSLRDGTPLRWLCSGRDGICGCRPSAHRNAKRTSSKKPPPAQSSTVRSARTGALSSRSLLALSPPDGSAARKSCARVVESRPVATRVGASPFRNSPPRSCISPTRSATAYRFTPRLPAMVMQTLSRALVGLALLNGVAQGFNVYVSNMCDEGMTLAHATPNGVETEQVSSGGTTTKSISAGTASHVLKWGTGSQATLAEFSGEGGKVWFDISIIPTGTKSGPGYCESLQACKDVTGGVGFNVAMQITPHSQDGARCVELTCMADGCADGYQFPKDDTKTHTCPLSTDFDLTFCPGGTGGSTPAPSPAPTQAPTPSPTPSPTPTPTPTPTSTSTPTPTEQQQQEEQTQTSKSASGSAGSAGQEPSTTQSSKSASGSDAEAGVNNLRKVNAESVQGSTTSQTSQTTGGSTQQIGQTPAAASKEDDVQKVSNKSGDEGTNGTPYIVLTVGGFVGMVAAAAIFVVRKKKAALDELESKTPMSTAAHGALANFRTPRDNVSVL</sequence>
<dbReference type="InterPro" id="IPR001938">
    <property type="entry name" value="Thaumatin"/>
</dbReference>
<feature type="transmembrane region" description="Helical" evidence="2">
    <location>
        <begin position="572"/>
        <end position="592"/>
    </location>
</feature>
<keyword evidence="2" id="KW-0472">Membrane</keyword>
<feature type="region of interest" description="Disordered" evidence="1">
    <location>
        <begin position="157"/>
        <end position="181"/>
    </location>
</feature>